<evidence type="ECO:0000256" key="8">
    <source>
        <dbReference type="SAM" id="MobiDB-lite"/>
    </source>
</evidence>
<sequence>MASANEGVELEKIERDESSKTPAGTKEHLDIASESIRMPEKVAPVDDITVPDPYTMPANPNGFRKKKESEKMVRLKKKIGIMVLVAFFAIVLGGTAGFLWPSFFMDILKKELILSPTSTSFKMWQQTPVPMHLKIYMYNWTNYDQVAEYPRIKPNFVQMGPYVFREVDTKVNKKWNDNGTVTFQQRRVWHFLPELSNGALTDKVTNLNPVAATVAYTFRNSGSFKRTLIDKVLKRMEQIAITKTVNELLFTGYDDLLLKLAVEFKLTDLPYEKFAFFYARNGSDSYDGTFNMLTGSKNIYDLGMLKEWKFSDTSKYYSKSCGEIKGTNGDLWPPLNNNKTVSVFSPDVCTTLSLKAAGTGEWMGLTGSKFVSDEDMFDNGTNVEANKCRCEGVECQPSGTLNVSSCKYGAPAFVSLPHFYLADESYRQNITGMKPNKEDHEFLLILEPSSGIPMQVRASLQINFLVQQEKKLPYFKDLPGMYVPMLWFTQEVNLTAEYAKQVKLLILLPPLGSGITFGIAAIGVLLVIIAIFLFVRQKLEDGETELLVPKDNVNGNKDTVVINSTDE</sequence>
<proteinExistence type="inferred from homology"/>
<gene>
    <name evidence="10" type="primary">100120969</name>
</gene>
<evidence type="ECO:0000256" key="4">
    <source>
        <dbReference type="ARBA" id="ARBA00022692"/>
    </source>
</evidence>
<evidence type="ECO:0000313" key="11">
    <source>
        <dbReference type="Proteomes" id="UP000002358"/>
    </source>
</evidence>
<comment type="subcellular location">
    <subcellularLocation>
        <location evidence="1">Cell membrane</location>
    </subcellularLocation>
</comment>
<dbReference type="GO" id="GO:0005044">
    <property type="term" value="F:scavenger receptor activity"/>
    <property type="evidence" value="ECO:0007669"/>
    <property type="project" value="TreeGrafter"/>
</dbReference>
<reference evidence="10" key="1">
    <citation type="submission" date="2021-01" db="UniProtKB">
        <authorList>
            <consortium name="EnsemblMetazoa"/>
        </authorList>
    </citation>
    <scope>IDENTIFICATION</scope>
</reference>
<feature type="compositionally biased region" description="Basic and acidic residues" evidence="8">
    <location>
        <begin position="9"/>
        <end position="31"/>
    </location>
</feature>
<keyword evidence="6 9" id="KW-0472">Membrane</keyword>
<name>A0A7M7IMV2_NASVI</name>
<feature type="region of interest" description="Disordered" evidence="8">
    <location>
        <begin position="1"/>
        <end position="31"/>
    </location>
</feature>
<keyword evidence="7" id="KW-0325">Glycoprotein</keyword>
<comment type="similarity">
    <text evidence="2">Belongs to the CD36 family.</text>
</comment>
<keyword evidence="11" id="KW-1185">Reference proteome</keyword>
<dbReference type="GO" id="GO:0005886">
    <property type="term" value="C:plasma membrane"/>
    <property type="evidence" value="ECO:0007669"/>
    <property type="project" value="UniProtKB-SubCell"/>
</dbReference>
<dbReference type="Pfam" id="PF01130">
    <property type="entry name" value="CD36"/>
    <property type="match status" value="1"/>
</dbReference>
<evidence type="ECO:0000256" key="7">
    <source>
        <dbReference type="ARBA" id="ARBA00023180"/>
    </source>
</evidence>
<feature type="transmembrane region" description="Helical" evidence="9">
    <location>
        <begin position="511"/>
        <end position="535"/>
    </location>
</feature>
<evidence type="ECO:0000313" key="10">
    <source>
        <dbReference type="EnsemblMetazoa" id="XP_016837749"/>
    </source>
</evidence>
<dbReference type="Proteomes" id="UP000002358">
    <property type="component" value="Chromosome 2"/>
</dbReference>
<dbReference type="SMR" id="A0A7M7IMV2"/>
<accession>A0A7M7IMV2</accession>
<dbReference type="InParanoid" id="A0A7M7IMV2"/>
<keyword evidence="3" id="KW-1003">Cell membrane</keyword>
<evidence type="ECO:0000256" key="1">
    <source>
        <dbReference type="ARBA" id="ARBA00004236"/>
    </source>
</evidence>
<dbReference type="GO" id="GO:0005737">
    <property type="term" value="C:cytoplasm"/>
    <property type="evidence" value="ECO:0007669"/>
    <property type="project" value="TreeGrafter"/>
</dbReference>
<dbReference type="PANTHER" id="PTHR11923">
    <property type="entry name" value="SCAVENGER RECEPTOR CLASS B TYPE-1 SR-B1"/>
    <property type="match status" value="1"/>
</dbReference>
<organism evidence="10 11">
    <name type="scientific">Nasonia vitripennis</name>
    <name type="common">Parasitic wasp</name>
    <dbReference type="NCBI Taxonomy" id="7425"/>
    <lineage>
        <taxon>Eukaryota</taxon>
        <taxon>Metazoa</taxon>
        <taxon>Ecdysozoa</taxon>
        <taxon>Arthropoda</taxon>
        <taxon>Hexapoda</taxon>
        <taxon>Insecta</taxon>
        <taxon>Pterygota</taxon>
        <taxon>Neoptera</taxon>
        <taxon>Endopterygota</taxon>
        <taxon>Hymenoptera</taxon>
        <taxon>Apocrita</taxon>
        <taxon>Proctotrupomorpha</taxon>
        <taxon>Chalcidoidea</taxon>
        <taxon>Pteromalidae</taxon>
        <taxon>Pteromalinae</taxon>
        <taxon>Nasonia</taxon>
    </lineage>
</organism>
<evidence type="ECO:0000256" key="3">
    <source>
        <dbReference type="ARBA" id="ARBA00022475"/>
    </source>
</evidence>
<evidence type="ECO:0000256" key="5">
    <source>
        <dbReference type="ARBA" id="ARBA00022989"/>
    </source>
</evidence>
<keyword evidence="5 9" id="KW-1133">Transmembrane helix</keyword>
<protein>
    <submittedName>
        <fullName evidence="10">Uncharacterized protein</fullName>
    </submittedName>
</protein>
<keyword evidence="4 9" id="KW-0812">Transmembrane</keyword>
<evidence type="ECO:0000256" key="9">
    <source>
        <dbReference type="SAM" id="Phobius"/>
    </source>
</evidence>
<evidence type="ECO:0000256" key="6">
    <source>
        <dbReference type="ARBA" id="ARBA00023136"/>
    </source>
</evidence>
<dbReference type="EnsemblMetazoa" id="XM_016982260">
    <property type="protein sequence ID" value="XP_016837749"/>
    <property type="gene ID" value="LOC100120969"/>
</dbReference>
<dbReference type="AlphaFoldDB" id="A0A7M7IMV2"/>
<dbReference type="InterPro" id="IPR002159">
    <property type="entry name" value="CD36_fam"/>
</dbReference>
<feature type="transmembrane region" description="Helical" evidence="9">
    <location>
        <begin position="79"/>
        <end position="100"/>
    </location>
</feature>
<dbReference type="OrthoDB" id="514335at2759"/>
<dbReference type="FunCoup" id="A0A7M7IMV2">
    <property type="interactions" value="65"/>
</dbReference>
<dbReference type="PRINTS" id="PR01609">
    <property type="entry name" value="CD36FAMILY"/>
</dbReference>
<dbReference type="OMA" id="ETINRCE"/>
<dbReference type="PANTHER" id="PTHR11923:SF114">
    <property type="entry name" value="FI02050P-RELATED"/>
    <property type="match status" value="1"/>
</dbReference>
<evidence type="ECO:0000256" key="2">
    <source>
        <dbReference type="ARBA" id="ARBA00010532"/>
    </source>
</evidence>